<dbReference type="EMBL" id="JAEPRD010000245">
    <property type="protein sequence ID" value="KAG2193167.1"/>
    <property type="molecule type" value="Genomic_DNA"/>
</dbReference>
<reference evidence="2" key="1">
    <citation type="submission" date="2020-12" db="EMBL/GenBank/DDBJ databases">
        <title>Metabolic potential, ecology and presence of endohyphal bacteria is reflected in genomic diversity of Mucoromycotina.</title>
        <authorList>
            <person name="Muszewska A."/>
            <person name="Okrasinska A."/>
            <person name="Steczkiewicz K."/>
            <person name="Drgas O."/>
            <person name="Orlowska M."/>
            <person name="Perlinska-Lenart U."/>
            <person name="Aleksandrzak-Piekarczyk T."/>
            <person name="Szatraj K."/>
            <person name="Zielenkiewicz U."/>
            <person name="Pilsyk S."/>
            <person name="Malc E."/>
            <person name="Mieczkowski P."/>
            <person name="Kruszewska J.S."/>
            <person name="Biernat P."/>
            <person name="Pawlowska J."/>
        </authorList>
    </citation>
    <scope>NUCLEOTIDE SEQUENCE</scope>
    <source>
        <strain evidence="2">WA0000017839</strain>
    </source>
</reference>
<dbReference type="InterPro" id="IPR050767">
    <property type="entry name" value="Sel1_AlgK"/>
</dbReference>
<organism evidence="2 3">
    <name type="scientific">Mucor saturninus</name>
    <dbReference type="NCBI Taxonomy" id="64648"/>
    <lineage>
        <taxon>Eukaryota</taxon>
        <taxon>Fungi</taxon>
        <taxon>Fungi incertae sedis</taxon>
        <taxon>Mucoromycota</taxon>
        <taxon>Mucoromycotina</taxon>
        <taxon>Mucoromycetes</taxon>
        <taxon>Mucorales</taxon>
        <taxon>Mucorineae</taxon>
        <taxon>Mucoraceae</taxon>
        <taxon>Mucor</taxon>
    </lineage>
</organism>
<protein>
    <submittedName>
        <fullName evidence="2">Uncharacterized protein</fullName>
    </submittedName>
</protein>
<dbReference type="AlphaFoldDB" id="A0A8H7QIV0"/>
<dbReference type="SUPFAM" id="SSF81901">
    <property type="entry name" value="HCP-like"/>
    <property type="match status" value="3"/>
</dbReference>
<sequence>MQWYKKSLNNGYSEARFEIGMIYYNEFGYNDQTDYKKAIRYLREVTRNENELPSCRYIARMFFTGGYRIKKDYEQALFWYLKQDNIPSDKDYLILARIYAEGGFGVKKDYKEAEKWCLKSKWSESYVILGNIYFKGGHGLEKNYVTAYDYWSECHGSDKAYSMGIFYALRDDEQDFKKALTWFKQSGDTVDPTCQVAAGLLYEKGLGVARDYIEAMFWYKTACLKSNGGAFIRVGWLYHKGLGVQPDLKKAYDMYEYVLNNEHSDLSHKYHAMAYIGLLYKDGLNVTQSDKIAIEYFQKAADGGDPDGCNFMGDIYKYGRGVALDYEKAFQYYVKCDEACHNNMVFCDEGWLNLGIMYLNGLGTEVNRELALMYLKKALKYGNDEASTFIDKIVSDLNIVNATIDQDNFTVQYPSTDTRTTSSDQMNSPVFLHVDAVNAIILDQEKLPTLIYVEDKRDPIPLEAKCGDFLHLEDFVPEPLYYMSPTQI</sequence>
<comment type="caution">
    <text evidence="2">The sequence shown here is derived from an EMBL/GenBank/DDBJ whole genome shotgun (WGS) entry which is preliminary data.</text>
</comment>
<evidence type="ECO:0000313" key="3">
    <source>
        <dbReference type="Proteomes" id="UP000603453"/>
    </source>
</evidence>
<dbReference type="OrthoDB" id="2260164at2759"/>
<dbReference type="SMART" id="SM00671">
    <property type="entry name" value="SEL1"/>
    <property type="match status" value="9"/>
</dbReference>
<keyword evidence="3" id="KW-1185">Reference proteome</keyword>
<dbReference type="Proteomes" id="UP000603453">
    <property type="component" value="Unassembled WGS sequence"/>
</dbReference>
<dbReference type="GO" id="GO:0005789">
    <property type="term" value="C:endoplasmic reticulum membrane"/>
    <property type="evidence" value="ECO:0007669"/>
    <property type="project" value="TreeGrafter"/>
</dbReference>
<dbReference type="Pfam" id="PF08238">
    <property type="entry name" value="Sel1"/>
    <property type="match status" value="10"/>
</dbReference>
<evidence type="ECO:0000256" key="1">
    <source>
        <dbReference type="ARBA" id="ARBA00038101"/>
    </source>
</evidence>
<dbReference type="InterPro" id="IPR006597">
    <property type="entry name" value="Sel1-like"/>
</dbReference>
<dbReference type="PANTHER" id="PTHR11102:SF147">
    <property type="entry name" value="SEL1L ADAPTOR SUBUNIT OF ERAD E3 UBIQUITIN LIGASE"/>
    <property type="match status" value="1"/>
</dbReference>
<gene>
    <name evidence="2" type="ORF">INT47_009600</name>
</gene>
<dbReference type="Gene3D" id="1.25.40.10">
    <property type="entry name" value="Tetratricopeptide repeat domain"/>
    <property type="match status" value="4"/>
</dbReference>
<dbReference type="GO" id="GO:0036503">
    <property type="term" value="P:ERAD pathway"/>
    <property type="evidence" value="ECO:0007669"/>
    <property type="project" value="TreeGrafter"/>
</dbReference>
<name>A0A8H7QIV0_9FUNG</name>
<proteinExistence type="inferred from homology"/>
<evidence type="ECO:0000313" key="2">
    <source>
        <dbReference type="EMBL" id="KAG2193167.1"/>
    </source>
</evidence>
<dbReference type="PANTHER" id="PTHR11102">
    <property type="entry name" value="SEL-1-LIKE PROTEIN"/>
    <property type="match status" value="1"/>
</dbReference>
<accession>A0A8H7QIV0</accession>
<comment type="similarity">
    <text evidence="1">Belongs to the sel-1 family.</text>
</comment>
<dbReference type="InterPro" id="IPR011990">
    <property type="entry name" value="TPR-like_helical_dom_sf"/>
</dbReference>